<dbReference type="InterPro" id="IPR011761">
    <property type="entry name" value="ATP-grasp"/>
</dbReference>
<evidence type="ECO:0000256" key="6">
    <source>
        <dbReference type="PROSITE-ProRule" id="PRU00409"/>
    </source>
</evidence>
<keyword evidence="4 6" id="KW-0067">ATP-binding</keyword>
<evidence type="ECO:0000259" key="7">
    <source>
        <dbReference type="PROSITE" id="PS50968"/>
    </source>
</evidence>
<evidence type="ECO:0000256" key="1">
    <source>
        <dbReference type="ARBA" id="ARBA00001953"/>
    </source>
</evidence>
<dbReference type="SUPFAM" id="SSF52440">
    <property type="entry name" value="PreATP-grasp domain"/>
    <property type="match status" value="1"/>
</dbReference>
<dbReference type="PANTHER" id="PTHR18866">
    <property type="entry name" value="CARBOXYLASE:PYRUVATE/ACETYL-COA/PROPIONYL-COA CARBOXYLASE"/>
    <property type="match status" value="1"/>
</dbReference>
<dbReference type="InterPro" id="IPR050856">
    <property type="entry name" value="Biotin_carboxylase_complex"/>
</dbReference>
<evidence type="ECO:0000256" key="5">
    <source>
        <dbReference type="ARBA" id="ARBA00023267"/>
    </source>
</evidence>
<dbReference type="RefSeq" id="WP_324181339.1">
    <property type="nucleotide sequence ID" value="NZ_BAABAW010000025.1"/>
</dbReference>
<feature type="domain" description="ATP-grasp" evidence="8">
    <location>
        <begin position="124"/>
        <end position="322"/>
    </location>
</feature>
<evidence type="ECO:0000259" key="9">
    <source>
        <dbReference type="PROSITE" id="PS50979"/>
    </source>
</evidence>
<dbReference type="SUPFAM" id="SSF51230">
    <property type="entry name" value="Single hybrid motif"/>
    <property type="match status" value="1"/>
</dbReference>
<dbReference type="GO" id="GO:0003989">
    <property type="term" value="F:acetyl-CoA carboxylase activity"/>
    <property type="evidence" value="ECO:0007669"/>
    <property type="project" value="UniProtKB-EC"/>
</dbReference>
<evidence type="ECO:0000259" key="8">
    <source>
        <dbReference type="PROSITE" id="PS50975"/>
    </source>
</evidence>
<dbReference type="PANTHER" id="PTHR18866:SF33">
    <property type="entry name" value="METHYLCROTONOYL-COA CARBOXYLASE SUBUNIT ALPHA, MITOCHONDRIAL-RELATED"/>
    <property type="match status" value="1"/>
</dbReference>
<feature type="domain" description="Biotin carboxylation" evidence="9">
    <location>
        <begin position="5"/>
        <end position="451"/>
    </location>
</feature>
<dbReference type="InterPro" id="IPR005482">
    <property type="entry name" value="Biotin_COase_C"/>
</dbReference>
<dbReference type="PROSITE" id="PS50968">
    <property type="entry name" value="BIOTINYL_LIPOYL"/>
    <property type="match status" value="1"/>
</dbReference>
<keyword evidence="3 6" id="KW-0547">Nucleotide-binding</keyword>
<dbReference type="InterPro" id="IPR016185">
    <property type="entry name" value="PreATP-grasp_dom_sf"/>
</dbReference>
<dbReference type="Proteomes" id="UP001327027">
    <property type="component" value="Unassembled WGS sequence"/>
</dbReference>
<dbReference type="PROSITE" id="PS50979">
    <property type="entry name" value="BC"/>
    <property type="match status" value="1"/>
</dbReference>
<dbReference type="InterPro" id="IPR011053">
    <property type="entry name" value="Single_hybrid_motif"/>
</dbReference>
<reference evidence="10 11" key="1">
    <citation type="journal article" date="2013" name="Int. J. Syst. Evol. Microbiol.">
        <title>Aquimarina gracilis sp. nov., isolated from the gut microflora of a mussel, Mytilus coruscus, and emended description of Aquimarina spongiae.</title>
        <authorList>
            <person name="Park S.C."/>
            <person name="Choe H.N."/>
            <person name="Baik K.S."/>
            <person name="Seong C.N."/>
        </authorList>
    </citation>
    <scope>NUCLEOTIDE SEQUENCE [LARGE SCALE GENOMIC DNA]</scope>
    <source>
        <strain evidence="10 11">PSC32</strain>
    </source>
</reference>
<keyword evidence="2 10" id="KW-0436">Ligase</keyword>
<dbReference type="CDD" id="cd06850">
    <property type="entry name" value="biotinyl_domain"/>
    <property type="match status" value="1"/>
</dbReference>
<evidence type="ECO:0000256" key="3">
    <source>
        <dbReference type="ARBA" id="ARBA00022741"/>
    </source>
</evidence>
<name>A0ABU5ZZQ4_9FLAO</name>
<evidence type="ECO:0000256" key="2">
    <source>
        <dbReference type="ARBA" id="ARBA00022598"/>
    </source>
</evidence>
<evidence type="ECO:0000313" key="11">
    <source>
        <dbReference type="Proteomes" id="UP001327027"/>
    </source>
</evidence>
<dbReference type="Pfam" id="PF00289">
    <property type="entry name" value="Biotin_carb_N"/>
    <property type="match status" value="1"/>
</dbReference>
<dbReference type="PROSITE" id="PS00866">
    <property type="entry name" value="CPSASE_1"/>
    <property type="match status" value="1"/>
</dbReference>
<dbReference type="InterPro" id="IPR048429">
    <property type="entry name" value="MCC_alpha_BT"/>
</dbReference>
<dbReference type="Pfam" id="PF00364">
    <property type="entry name" value="Biotin_lipoyl"/>
    <property type="match status" value="1"/>
</dbReference>
<feature type="domain" description="Lipoyl-binding" evidence="7">
    <location>
        <begin position="584"/>
        <end position="659"/>
    </location>
</feature>
<dbReference type="EMBL" id="JAYKLX010000008">
    <property type="protein sequence ID" value="MEB3347317.1"/>
    <property type="molecule type" value="Genomic_DNA"/>
</dbReference>
<dbReference type="InterPro" id="IPR011054">
    <property type="entry name" value="Rudment_hybrid_motif"/>
</dbReference>
<dbReference type="Gene3D" id="2.40.50.100">
    <property type="match status" value="1"/>
</dbReference>
<dbReference type="PROSITE" id="PS00867">
    <property type="entry name" value="CPSASE_2"/>
    <property type="match status" value="1"/>
</dbReference>
<dbReference type="InterPro" id="IPR005479">
    <property type="entry name" value="CPAse_ATP-bd"/>
</dbReference>
<gene>
    <name evidence="10" type="ORF">U6A24_17715</name>
</gene>
<dbReference type="InterPro" id="IPR005481">
    <property type="entry name" value="BC-like_N"/>
</dbReference>
<protein>
    <submittedName>
        <fullName evidence="10">Acetyl-CoA carboxylase biotin carboxylase subunit</fullName>
        <ecNumber evidence="10">6.4.1.2</ecNumber>
    </submittedName>
</protein>
<dbReference type="NCBIfam" id="NF006367">
    <property type="entry name" value="PRK08591.1"/>
    <property type="match status" value="1"/>
</dbReference>
<comment type="cofactor">
    <cofactor evidence="1">
        <name>biotin</name>
        <dbReference type="ChEBI" id="CHEBI:57586"/>
    </cofactor>
</comment>
<dbReference type="SMART" id="SM00878">
    <property type="entry name" value="Biotin_carb_C"/>
    <property type="match status" value="1"/>
</dbReference>
<dbReference type="InterPro" id="IPR011764">
    <property type="entry name" value="Biotin_carboxylation_dom"/>
</dbReference>
<dbReference type="Pfam" id="PF02785">
    <property type="entry name" value="Biotin_carb_C"/>
    <property type="match status" value="1"/>
</dbReference>
<dbReference type="Gene3D" id="3.30.470.20">
    <property type="entry name" value="ATP-grasp fold, B domain"/>
    <property type="match status" value="1"/>
</dbReference>
<dbReference type="SUPFAM" id="SSF56059">
    <property type="entry name" value="Glutathione synthetase ATP-binding domain-like"/>
    <property type="match status" value="1"/>
</dbReference>
<proteinExistence type="predicted"/>
<sequence length="661" mass="73775">MNVKSINTILIANRGEIASRIIRTCKKMGITSVAVYSEADKNALFVKQADLAIYIGDPEPAKSYLDQDKIIQAAKTTGADAIHPGYGFLSENATFAQRCKDEGITFIGPKPEAIEAMGSKSRAKEIMEQSGVPVIPGYRGKDQSNATLKTEALKIGFPVLLKATAGGGGKGMRIAHEEKEIELAIASAKREAKSAFGDDELLIEKYIQSGRHIEFQIFGDQQGNVIHLLERECSIQRRYQKVIEESPSPVMTEGLRKKMGDAAVLAAKALNYDNAGTVEFIFDENSGDFYFLEVNTRLQVEHPVTEEITGLDLVQMQIESVQGLPLQIKQEDVKGEGYAIEARLYAEDAANDFAPATGTVYKFQYPDVEGLRVESAIESGSQISMFYDPMIAKIIVKGANRQVAHTKLNYVLQHLVCQGTVTNLPFLKALLAHKDFKNGKYDTHFIDNHINLSDINKYSDDSIEEVLIAATLYRWNQREQTRKILRSLPSGWRNNFYEFQKEIFVLGDQTFEVQYRFEQAHFSFAIHQKEFKASIVEAGKSSIRINSNGLQKEYAIIQVGHEIFAHTATIGNLKFIQQDRFPIKEKEKVNGGYESPIPSQVVKINIEPGDKVKEGDPLMVISSMKMENILVANQDGVVEEVYVEEGHNVEAGFLLLKVNEQ</sequence>
<evidence type="ECO:0000256" key="4">
    <source>
        <dbReference type="ARBA" id="ARBA00022840"/>
    </source>
</evidence>
<dbReference type="Pfam" id="PF21139">
    <property type="entry name" value="BT_MCC_alpha"/>
    <property type="match status" value="1"/>
</dbReference>
<organism evidence="10 11">
    <name type="scientific">Aquimarina gracilis</name>
    <dbReference type="NCBI Taxonomy" id="874422"/>
    <lineage>
        <taxon>Bacteria</taxon>
        <taxon>Pseudomonadati</taxon>
        <taxon>Bacteroidota</taxon>
        <taxon>Flavobacteriia</taxon>
        <taxon>Flavobacteriales</taxon>
        <taxon>Flavobacteriaceae</taxon>
        <taxon>Aquimarina</taxon>
    </lineage>
</organism>
<dbReference type="PROSITE" id="PS50975">
    <property type="entry name" value="ATP_GRASP"/>
    <property type="match status" value="1"/>
</dbReference>
<keyword evidence="11" id="KW-1185">Reference proteome</keyword>
<keyword evidence="5" id="KW-0092">Biotin</keyword>
<evidence type="ECO:0000313" key="10">
    <source>
        <dbReference type="EMBL" id="MEB3347317.1"/>
    </source>
</evidence>
<dbReference type="InterPro" id="IPR000089">
    <property type="entry name" value="Biotin_lipoyl"/>
</dbReference>
<dbReference type="Pfam" id="PF02786">
    <property type="entry name" value="CPSase_L_D2"/>
    <property type="match status" value="1"/>
</dbReference>
<accession>A0ABU5ZZQ4</accession>
<dbReference type="EC" id="6.4.1.2" evidence="10"/>
<dbReference type="SUPFAM" id="SSF51246">
    <property type="entry name" value="Rudiment single hybrid motif"/>
    <property type="match status" value="1"/>
</dbReference>
<comment type="caution">
    <text evidence="10">The sequence shown here is derived from an EMBL/GenBank/DDBJ whole genome shotgun (WGS) entry which is preliminary data.</text>
</comment>